<sequence>MSTTASASDAPTGAALRHALERPATYPYAPDSITVVQTHISYVALAPPYVYKIKKPVDLGFLDFTTLARRRHYCEEEIRLNSRLCGRIYEGVVPISMTDDGLRLDDDSNVVEVAVKMQMLPHDDFLDARLDRGVLSEDDLDAVVDTLAPFYRERTSTPEIAANGRIDRIWANIRENFEQATSHRDALITHPAYEALQYAAERFMDQHAALFHQRRANGSIVDGHGDLRLEHVHRSAQGVCIYDCIEFTERFRHIDIANDVAFLAMELDVFGRPDLSRSFIRGMADAMGDPDLHTLIPFYKSYRAFVRGKVNGMKRSDPDITGEALDACKRDSQRFYQWALRYFINDARPCVVVVMGRPGTGKSTQAQALRDALGWEVVSSDRVRKTLADVPLHERPDAATRAQLYSADMSARTYATLADKAAERARNGESTILDATYSRRSTRNALRERLHDVSLQPIFAELTAPDEALRQRLDARTTQSDVVSDARAEDFEMLTARYEAPDALEDARHVRVSAHDDPDTTTLDLLKQLIRVA</sequence>
<evidence type="ECO:0008006" key="3">
    <source>
        <dbReference type="Google" id="ProtNLM"/>
    </source>
</evidence>
<proteinExistence type="predicted"/>
<dbReference type="PANTHER" id="PTHR43883:SF1">
    <property type="entry name" value="GLUCONOKINASE"/>
    <property type="match status" value="1"/>
</dbReference>
<evidence type="ECO:0000313" key="1">
    <source>
        <dbReference type="EMBL" id="PEN06790.1"/>
    </source>
</evidence>
<dbReference type="EMBL" id="PDEP01000007">
    <property type="protein sequence ID" value="PEN06790.1"/>
    <property type="molecule type" value="Genomic_DNA"/>
</dbReference>
<accession>A0A2H3NL97</accession>
<keyword evidence="2" id="KW-1185">Reference proteome</keyword>
<dbReference type="InterPro" id="IPR027417">
    <property type="entry name" value="P-loop_NTPase"/>
</dbReference>
<dbReference type="Pfam" id="PF13671">
    <property type="entry name" value="AAA_33"/>
    <property type="match status" value="1"/>
</dbReference>
<dbReference type="AlphaFoldDB" id="A0A2H3NL97"/>
<dbReference type="InterPro" id="IPR052732">
    <property type="entry name" value="Cell-binding_unc_protein"/>
</dbReference>
<dbReference type="SUPFAM" id="SSF56112">
    <property type="entry name" value="Protein kinase-like (PK-like)"/>
    <property type="match status" value="1"/>
</dbReference>
<dbReference type="Proteomes" id="UP000221024">
    <property type="component" value="Unassembled WGS sequence"/>
</dbReference>
<organism evidence="1 2">
    <name type="scientific">Longimonas halophila</name>
    <dbReference type="NCBI Taxonomy" id="1469170"/>
    <lineage>
        <taxon>Bacteria</taxon>
        <taxon>Pseudomonadati</taxon>
        <taxon>Rhodothermota</taxon>
        <taxon>Rhodothermia</taxon>
        <taxon>Rhodothermales</taxon>
        <taxon>Salisaetaceae</taxon>
        <taxon>Longimonas</taxon>
    </lineage>
</organism>
<reference evidence="1 2" key="1">
    <citation type="submission" date="2017-10" db="EMBL/GenBank/DDBJ databases">
        <title>Draft genome of Longimonas halophila.</title>
        <authorList>
            <person name="Goh K.M."/>
            <person name="Shamsir M.S."/>
            <person name="Lim S.W."/>
        </authorList>
    </citation>
    <scope>NUCLEOTIDE SEQUENCE [LARGE SCALE GENOMIC DNA]</scope>
    <source>
        <strain evidence="1 2">KCTC 42399</strain>
    </source>
</reference>
<dbReference type="Gene3D" id="3.40.50.300">
    <property type="entry name" value="P-loop containing nucleotide triphosphate hydrolases"/>
    <property type="match status" value="1"/>
</dbReference>
<name>A0A2H3NL97_9BACT</name>
<comment type="caution">
    <text evidence="1">The sequence shown here is derived from an EMBL/GenBank/DDBJ whole genome shotgun (WGS) entry which is preliminary data.</text>
</comment>
<gene>
    <name evidence="1" type="ORF">CRI93_09130</name>
</gene>
<protein>
    <recommendedName>
        <fullName evidence="3">Phosphotransferase</fullName>
    </recommendedName>
</protein>
<dbReference type="OrthoDB" id="9810277at2"/>
<dbReference type="SUPFAM" id="SSF52540">
    <property type="entry name" value="P-loop containing nucleoside triphosphate hydrolases"/>
    <property type="match status" value="1"/>
</dbReference>
<dbReference type="PANTHER" id="PTHR43883">
    <property type="entry name" value="SLR0207 PROTEIN"/>
    <property type="match status" value="1"/>
</dbReference>
<dbReference type="InterPro" id="IPR011009">
    <property type="entry name" value="Kinase-like_dom_sf"/>
</dbReference>
<dbReference type="RefSeq" id="WP_098062316.1">
    <property type="nucleotide sequence ID" value="NZ_PDEP01000007.1"/>
</dbReference>
<evidence type="ECO:0000313" key="2">
    <source>
        <dbReference type="Proteomes" id="UP000221024"/>
    </source>
</evidence>